<keyword evidence="2 4" id="KW-0238">DNA-binding</keyword>
<evidence type="ECO:0000256" key="5">
    <source>
        <dbReference type="SAM" id="MobiDB-lite"/>
    </source>
</evidence>
<dbReference type="PRINTS" id="PR00455">
    <property type="entry name" value="HTHTETR"/>
</dbReference>
<evidence type="ECO:0000259" key="6">
    <source>
        <dbReference type="PROSITE" id="PS50977"/>
    </source>
</evidence>
<feature type="DNA-binding region" description="H-T-H motif" evidence="4">
    <location>
        <begin position="44"/>
        <end position="63"/>
    </location>
</feature>
<dbReference type="EMBL" id="JBEPCU010000872">
    <property type="protein sequence ID" value="MER6981860.1"/>
    <property type="molecule type" value="Genomic_DNA"/>
</dbReference>
<keyword evidence="3" id="KW-0804">Transcription</keyword>
<dbReference type="InterPro" id="IPR001647">
    <property type="entry name" value="HTH_TetR"/>
</dbReference>
<organism evidence="7 8">
    <name type="scientific">Streptomyces carpinensis</name>
    <dbReference type="NCBI Taxonomy" id="66369"/>
    <lineage>
        <taxon>Bacteria</taxon>
        <taxon>Bacillati</taxon>
        <taxon>Actinomycetota</taxon>
        <taxon>Actinomycetes</taxon>
        <taxon>Kitasatosporales</taxon>
        <taxon>Streptomycetaceae</taxon>
        <taxon>Streptomyces</taxon>
    </lineage>
</organism>
<name>A0ABV1WCJ4_9ACTN</name>
<keyword evidence="8" id="KW-1185">Reference proteome</keyword>
<feature type="domain" description="HTH tetR-type" evidence="6">
    <location>
        <begin position="21"/>
        <end position="81"/>
    </location>
</feature>
<dbReference type="Gene3D" id="1.10.357.10">
    <property type="entry name" value="Tetracycline Repressor, domain 2"/>
    <property type="match status" value="1"/>
</dbReference>
<evidence type="ECO:0000256" key="1">
    <source>
        <dbReference type="ARBA" id="ARBA00023015"/>
    </source>
</evidence>
<evidence type="ECO:0000313" key="7">
    <source>
        <dbReference type="EMBL" id="MER6981860.1"/>
    </source>
</evidence>
<dbReference type="InterPro" id="IPR009057">
    <property type="entry name" value="Homeodomain-like_sf"/>
</dbReference>
<reference evidence="7 8" key="1">
    <citation type="submission" date="2024-06" db="EMBL/GenBank/DDBJ databases">
        <title>The Natural Products Discovery Center: Release of the First 8490 Sequenced Strains for Exploring Actinobacteria Biosynthetic Diversity.</title>
        <authorList>
            <person name="Kalkreuter E."/>
            <person name="Kautsar S.A."/>
            <person name="Yang D."/>
            <person name="Bader C.D."/>
            <person name="Teijaro C.N."/>
            <person name="Fluegel L."/>
            <person name="Davis C.M."/>
            <person name="Simpson J.R."/>
            <person name="Lauterbach L."/>
            <person name="Steele A.D."/>
            <person name="Gui C."/>
            <person name="Meng S."/>
            <person name="Li G."/>
            <person name="Viehrig K."/>
            <person name="Ye F."/>
            <person name="Su P."/>
            <person name="Kiefer A.F."/>
            <person name="Nichols A."/>
            <person name="Cepeda A.J."/>
            <person name="Yan W."/>
            <person name="Fan B."/>
            <person name="Jiang Y."/>
            <person name="Adhikari A."/>
            <person name="Zheng C.-J."/>
            <person name="Schuster L."/>
            <person name="Cowan T.M."/>
            <person name="Smanski M.J."/>
            <person name="Chevrette M.G."/>
            <person name="De Carvalho L.P.S."/>
            <person name="Shen B."/>
        </authorList>
    </citation>
    <scope>NUCLEOTIDE SEQUENCE [LARGE SCALE GENOMIC DNA]</scope>
    <source>
        <strain evidence="7 8">NPDC000634</strain>
    </source>
</reference>
<evidence type="ECO:0000256" key="3">
    <source>
        <dbReference type="ARBA" id="ARBA00023163"/>
    </source>
</evidence>
<dbReference type="Proteomes" id="UP001458415">
    <property type="component" value="Unassembled WGS sequence"/>
</dbReference>
<sequence>MNARQSAAETESVSEEGAPSARSADRILRAAAELANTHGVAGATIAAVCRRSGLPVSSVYWHFEDKDGLFSEVIRHSFAEWLVTVPRWEAEDGTTLGQGVRNVVGASYRTLGMIPDFMRVGMQVLLEKGDTYGKTRRAFLDCRLQVRRMISAWVRRVEPSASADRADDVATLVVAFADGAAVGSQIYPDWDSEEYVDLMSGMLTCLPPDDTAAY</sequence>
<dbReference type="PROSITE" id="PS50977">
    <property type="entry name" value="HTH_TETR_2"/>
    <property type="match status" value="1"/>
</dbReference>
<dbReference type="SUPFAM" id="SSF46689">
    <property type="entry name" value="Homeodomain-like"/>
    <property type="match status" value="1"/>
</dbReference>
<evidence type="ECO:0000313" key="8">
    <source>
        <dbReference type="Proteomes" id="UP001458415"/>
    </source>
</evidence>
<dbReference type="PANTHER" id="PTHR30055">
    <property type="entry name" value="HTH-TYPE TRANSCRIPTIONAL REGULATOR RUTR"/>
    <property type="match status" value="1"/>
</dbReference>
<proteinExistence type="predicted"/>
<gene>
    <name evidence="7" type="ORF">ABT317_34035</name>
</gene>
<feature type="region of interest" description="Disordered" evidence="5">
    <location>
        <begin position="1"/>
        <end position="21"/>
    </location>
</feature>
<keyword evidence="1" id="KW-0805">Transcription regulation</keyword>
<protein>
    <submittedName>
        <fullName evidence="7">TetR/AcrR family transcriptional regulator</fullName>
    </submittedName>
</protein>
<accession>A0ABV1WCJ4</accession>
<evidence type="ECO:0000256" key="4">
    <source>
        <dbReference type="PROSITE-ProRule" id="PRU00335"/>
    </source>
</evidence>
<dbReference type="PANTHER" id="PTHR30055:SF234">
    <property type="entry name" value="HTH-TYPE TRANSCRIPTIONAL REGULATOR BETI"/>
    <property type="match status" value="1"/>
</dbReference>
<dbReference type="InterPro" id="IPR036271">
    <property type="entry name" value="Tet_transcr_reg_TetR-rel_C_sf"/>
</dbReference>
<dbReference type="SUPFAM" id="SSF48498">
    <property type="entry name" value="Tetracyclin repressor-like, C-terminal domain"/>
    <property type="match status" value="1"/>
</dbReference>
<feature type="compositionally biased region" description="Polar residues" evidence="5">
    <location>
        <begin position="1"/>
        <end position="11"/>
    </location>
</feature>
<comment type="caution">
    <text evidence="7">The sequence shown here is derived from an EMBL/GenBank/DDBJ whole genome shotgun (WGS) entry which is preliminary data.</text>
</comment>
<evidence type="ECO:0000256" key="2">
    <source>
        <dbReference type="ARBA" id="ARBA00023125"/>
    </source>
</evidence>
<dbReference type="Pfam" id="PF00440">
    <property type="entry name" value="TetR_N"/>
    <property type="match status" value="1"/>
</dbReference>
<dbReference type="InterPro" id="IPR050109">
    <property type="entry name" value="HTH-type_TetR-like_transc_reg"/>
</dbReference>